<dbReference type="STRING" id="650891.SAMN05216203_1344"/>
<evidence type="ECO:0000256" key="1">
    <source>
        <dbReference type="SAM" id="Phobius"/>
    </source>
</evidence>
<feature type="transmembrane region" description="Helical" evidence="1">
    <location>
        <begin position="9"/>
        <end position="27"/>
    </location>
</feature>
<dbReference type="PANTHER" id="PTHR45947:SF3">
    <property type="entry name" value="SULFOQUINOVOSYL TRANSFERASE SQD2"/>
    <property type="match status" value="1"/>
</dbReference>
<sequence length="739" mass="85114">MTRNPLKVLFYLNVIVVVLLLGYKAYLNYVLPEFEGVHTDQLERIHERLEGDESFRFAVVGNISNSVGMFEKRIIPHINNSDARFMVSAGNAVSNGGEDKYQALYGTLQHLDIPYLLTFGDNEHSTFGSYRFYEHFGPHFFSFRTGDTRFIFLDSTGKTPWQWQVRWLSDLLSQDSSGHRVVFLGHPLFEVDDPLLFEARDDYVQPEAFRNALLELFRQYRVDMVFSANLATWAEREVAGTRFITTGGAGGLVLNTDSSFYHYVMVTVTPEEIRAELVPLESRQHPVLRHLESLWFVVYSIFYTGFLNFILVVSVLTILAIKLYTRVFKDRDYYPNYDLDPTPWLDRPLRVAMFTNNYLPFIGGVPISIERLRQGLVKLGNQVLVIAPRYQNQPEEEFHVVRVPSLLSVGAKREFRMANIFLRRIRTQVRKFRPDVIHLHHPFWLGSLGLFLARWLNVPAVYTYHTRLEHYAHFVPLPGLLFRNLISHALIKRFANKCDGVIVPTYSTEEYLRMIGVKTPTFVQPTGIEFGKFREVPDADITALREKLGIRKEERVFISVARLSNEKNIDFMIESLSELRLKTERPFRFLMIGDGHQRDRLQDRINELEMADCITLVGAVQPGDMATWYRLGDVFLFASKSETQGMVILEAMAGGMPVVAVRSSGIDDVVQQGHNGYKTPEREDLWRQRVQMLLEDDTLRKELSANALAFARDHSVENFAGRVKEIYAHLLASRADNSS</sequence>
<keyword evidence="1" id="KW-0812">Transmembrane</keyword>
<keyword evidence="4" id="KW-0808">Transferase</keyword>
<evidence type="ECO:0000259" key="3">
    <source>
        <dbReference type="Pfam" id="PF13439"/>
    </source>
</evidence>
<feature type="domain" description="Glycosyltransferase subfamily 4-like N-terminal" evidence="3">
    <location>
        <begin position="362"/>
        <end position="529"/>
    </location>
</feature>
<organism evidence="4 5">
    <name type="scientific">Marinobacter daqiaonensis</name>
    <dbReference type="NCBI Taxonomy" id="650891"/>
    <lineage>
        <taxon>Bacteria</taxon>
        <taxon>Pseudomonadati</taxon>
        <taxon>Pseudomonadota</taxon>
        <taxon>Gammaproteobacteria</taxon>
        <taxon>Pseudomonadales</taxon>
        <taxon>Marinobacteraceae</taxon>
        <taxon>Marinobacter</taxon>
    </lineage>
</organism>
<feature type="domain" description="Glycosyl transferase family 1" evidence="2">
    <location>
        <begin position="541"/>
        <end position="707"/>
    </location>
</feature>
<evidence type="ECO:0000313" key="5">
    <source>
        <dbReference type="Proteomes" id="UP000198644"/>
    </source>
</evidence>
<dbReference type="Gene3D" id="3.60.21.10">
    <property type="match status" value="1"/>
</dbReference>
<keyword evidence="1" id="KW-0472">Membrane</keyword>
<proteinExistence type="predicted"/>
<feature type="transmembrane region" description="Helical" evidence="1">
    <location>
        <begin position="294"/>
        <end position="321"/>
    </location>
</feature>
<dbReference type="Pfam" id="PF00534">
    <property type="entry name" value="Glycos_transf_1"/>
    <property type="match status" value="1"/>
</dbReference>
<evidence type="ECO:0000259" key="2">
    <source>
        <dbReference type="Pfam" id="PF00534"/>
    </source>
</evidence>
<dbReference type="Pfam" id="PF13439">
    <property type="entry name" value="Glyco_transf_4"/>
    <property type="match status" value="1"/>
</dbReference>
<dbReference type="EMBL" id="FOYW01000001">
    <property type="protein sequence ID" value="SFR55496.1"/>
    <property type="molecule type" value="Genomic_DNA"/>
</dbReference>
<name>A0A1I6HM37_9GAMM</name>
<reference evidence="4 5" key="1">
    <citation type="submission" date="2016-10" db="EMBL/GenBank/DDBJ databases">
        <authorList>
            <person name="de Groot N.N."/>
        </authorList>
    </citation>
    <scope>NUCLEOTIDE SEQUENCE [LARGE SCALE GENOMIC DNA]</scope>
    <source>
        <strain evidence="4 5">CGMCC 1.9167</strain>
    </source>
</reference>
<keyword evidence="5" id="KW-1185">Reference proteome</keyword>
<dbReference type="Gene3D" id="3.40.50.2000">
    <property type="entry name" value="Glycogen Phosphorylase B"/>
    <property type="match status" value="2"/>
</dbReference>
<dbReference type="SUPFAM" id="SSF56300">
    <property type="entry name" value="Metallo-dependent phosphatases"/>
    <property type="match status" value="1"/>
</dbReference>
<keyword evidence="1" id="KW-1133">Transmembrane helix</keyword>
<dbReference type="InterPro" id="IPR029052">
    <property type="entry name" value="Metallo-depent_PP-like"/>
</dbReference>
<dbReference type="Proteomes" id="UP000198644">
    <property type="component" value="Unassembled WGS sequence"/>
</dbReference>
<dbReference type="AlphaFoldDB" id="A0A1I6HM37"/>
<gene>
    <name evidence="4" type="ORF">SAMN05216203_1344</name>
</gene>
<accession>A0A1I6HM37</accession>
<dbReference type="InterPro" id="IPR028098">
    <property type="entry name" value="Glyco_trans_4-like_N"/>
</dbReference>
<protein>
    <submittedName>
        <fullName evidence="4">Glycosyltransferase involved in cell wall bisynthesis</fullName>
    </submittedName>
</protein>
<dbReference type="OrthoDB" id="9802525at2"/>
<dbReference type="PANTHER" id="PTHR45947">
    <property type="entry name" value="SULFOQUINOVOSYL TRANSFERASE SQD2"/>
    <property type="match status" value="1"/>
</dbReference>
<dbReference type="RefSeq" id="WP_092010016.1">
    <property type="nucleotide sequence ID" value="NZ_FOYW01000001.1"/>
</dbReference>
<dbReference type="GO" id="GO:0016757">
    <property type="term" value="F:glycosyltransferase activity"/>
    <property type="evidence" value="ECO:0007669"/>
    <property type="project" value="InterPro"/>
</dbReference>
<evidence type="ECO:0000313" key="4">
    <source>
        <dbReference type="EMBL" id="SFR55496.1"/>
    </source>
</evidence>
<dbReference type="InterPro" id="IPR001296">
    <property type="entry name" value="Glyco_trans_1"/>
</dbReference>
<dbReference type="InterPro" id="IPR050194">
    <property type="entry name" value="Glycosyltransferase_grp1"/>
</dbReference>
<dbReference type="SUPFAM" id="SSF53756">
    <property type="entry name" value="UDP-Glycosyltransferase/glycogen phosphorylase"/>
    <property type="match status" value="1"/>
</dbReference>